<feature type="region of interest" description="Disordered" evidence="2">
    <location>
        <begin position="301"/>
        <end position="339"/>
    </location>
</feature>
<dbReference type="InterPro" id="IPR012677">
    <property type="entry name" value="Nucleotide-bd_a/b_plait_sf"/>
</dbReference>
<organism evidence="4 5">
    <name type="scientific">Zygotorulaspora mrakii</name>
    <name type="common">Zygosaccharomyces mrakii</name>
    <dbReference type="NCBI Taxonomy" id="42260"/>
    <lineage>
        <taxon>Eukaryota</taxon>
        <taxon>Fungi</taxon>
        <taxon>Dikarya</taxon>
        <taxon>Ascomycota</taxon>
        <taxon>Saccharomycotina</taxon>
        <taxon>Saccharomycetes</taxon>
        <taxon>Saccharomycetales</taxon>
        <taxon>Saccharomycetaceae</taxon>
        <taxon>Zygotorulaspora</taxon>
    </lineage>
</organism>
<protein>
    <recommendedName>
        <fullName evidence="3">RRM domain-containing protein</fullName>
    </recommendedName>
</protein>
<dbReference type="EMBL" id="CP058604">
    <property type="protein sequence ID" value="QLG70937.1"/>
    <property type="molecule type" value="Genomic_DNA"/>
</dbReference>
<reference evidence="4 5" key="1">
    <citation type="submission" date="2020-07" db="EMBL/GenBank/DDBJ databases">
        <title>The yeast mating-type switching endonuclease HO is a domesticated member of an unorthodox homing genetic element family.</title>
        <authorList>
            <person name="Coughlan A.Y."/>
            <person name="Lombardi L."/>
            <person name="Braun-Galleani S."/>
            <person name="Martos A.R."/>
            <person name="Galeote V."/>
            <person name="Bigey F."/>
            <person name="Dequin S."/>
            <person name="Byrne K.P."/>
            <person name="Wolfe K.H."/>
        </authorList>
    </citation>
    <scope>NUCLEOTIDE SEQUENCE [LARGE SCALE GENOMIC DNA]</scope>
    <source>
        <strain evidence="4 5">NRRL Y-6702</strain>
    </source>
</reference>
<keyword evidence="1" id="KW-0694">RNA-binding</keyword>
<dbReference type="SUPFAM" id="SSF54928">
    <property type="entry name" value="RNA-binding domain, RBD"/>
    <property type="match status" value="1"/>
</dbReference>
<dbReference type="RefSeq" id="XP_037142665.1">
    <property type="nucleotide sequence ID" value="XM_037286770.1"/>
</dbReference>
<accession>A0A7H9AXQ8</accession>
<dbReference type="AlphaFoldDB" id="A0A7H9AXQ8"/>
<dbReference type="PROSITE" id="PS50102">
    <property type="entry name" value="RRM"/>
    <property type="match status" value="1"/>
</dbReference>
<dbReference type="InterPro" id="IPR000504">
    <property type="entry name" value="RRM_dom"/>
</dbReference>
<evidence type="ECO:0000313" key="5">
    <source>
        <dbReference type="Proteomes" id="UP000509704"/>
    </source>
</evidence>
<sequence>MISEEMRYNIHIYLFDKNLIAIPRPEPFISIFNMERRIYVGNLFQNVDECVTQLYGRFQKFGQCLNKEFEQHHTFAYINMSFENEAQLNNLKRCFNNVKFKGNELRVAEAKPDWNALRVARQEQDKKESCVIEKKMQKKNWEYFKKIENINMDWKNRCALIPGRVRETPRPKKQVRNPTFRINVNGSLKVYKCYKTKLWGFERDKDVRDLVIKFSNNQWRNDYDHIVDRLTYHRSKIPVRYASIIQNHQDLPDDHHSAVDEKEKINNVLDNILNTFNFEKPLELEEDEEITVKKHADMDVSTHQSKLQDGGDSHGYTPTQQKVSFSETSKTNLPSHHEDILSNSESVDNKFIPNFSSTKDGKGENTGNTETLRDLFNPEDARKDGFKLIAESDDDIDHQKDSEVDAVTIAPQELWELNKEGPQTLKKDIAQLFFPHFNSPFLVGQTQLTRVKSIYNETNFEKWDDEFWDNRGPWMKEAKRRKRDVLRQLKKNSSKTGNGPLL</sequence>
<feature type="compositionally biased region" description="Polar residues" evidence="2">
    <location>
        <begin position="316"/>
        <end position="334"/>
    </location>
</feature>
<dbReference type="GeneID" id="59234574"/>
<dbReference type="KEGG" id="zmk:HG535_0A08840"/>
<proteinExistence type="predicted"/>
<name>A0A7H9AXQ8_ZYGMR</name>
<evidence type="ECO:0000313" key="4">
    <source>
        <dbReference type="EMBL" id="QLG70937.1"/>
    </source>
</evidence>
<dbReference type="Proteomes" id="UP000509704">
    <property type="component" value="Chromosome 1"/>
</dbReference>
<evidence type="ECO:0000256" key="1">
    <source>
        <dbReference type="PROSITE-ProRule" id="PRU00176"/>
    </source>
</evidence>
<dbReference type="InterPro" id="IPR035979">
    <property type="entry name" value="RBD_domain_sf"/>
</dbReference>
<keyword evidence="5" id="KW-1185">Reference proteome</keyword>
<feature type="domain" description="RRM" evidence="3">
    <location>
        <begin position="36"/>
        <end position="112"/>
    </location>
</feature>
<dbReference type="GO" id="GO:0003723">
    <property type="term" value="F:RNA binding"/>
    <property type="evidence" value="ECO:0007669"/>
    <property type="project" value="UniProtKB-UniRule"/>
</dbReference>
<evidence type="ECO:0000259" key="3">
    <source>
        <dbReference type="PROSITE" id="PS50102"/>
    </source>
</evidence>
<dbReference type="OrthoDB" id="21643at2759"/>
<evidence type="ECO:0000256" key="2">
    <source>
        <dbReference type="SAM" id="MobiDB-lite"/>
    </source>
</evidence>
<dbReference type="Gene3D" id="3.30.70.330">
    <property type="match status" value="1"/>
</dbReference>
<gene>
    <name evidence="4" type="ORF">HG535_0A08840</name>
</gene>